<evidence type="ECO:0000313" key="8">
    <source>
        <dbReference type="EMBL" id="CAK0873447.1"/>
    </source>
</evidence>
<dbReference type="Gene3D" id="1.50.40.10">
    <property type="entry name" value="Mitochondrial carrier domain"/>
    <property type="match status" value="1"/>
</dbReference>
<dbReference type="PROSITE" id="PS50011">
    <property type="entry name" value="PROTEIN_KINASE_DOM"/>
    <property type="match status" value="1"/>
</dbReference>
<sequence length="1343" mass="145605">MSGPAPGGTLPPQLGAVLGSIIKNAIGGTVGGVLAEAILFPVDTVKLQVQTTAPGEPSGFVTTALRIIRRDGLLGFYHGLGGALFKETIHSANFWLFHGMLFRLGTRFEDSTRTPPMVRLLLNLFAKQLNWLCTTPFEVVSSVNQLSATSAGFLATAVQLYREGGLAVFYRGLFISMFLAINPAIMNTLITSLLRVVAMVKQARGMDSLDAKDHSAMVVGVVTGVSKGFATIVTYPLIRVKVLQQTTSGGAGTVSEVLRSILAAEGAAGLYRGVLAMSYKTVLWNSLMMAFKHMLGPKKELTPPTSPEPRSRFPVVRMPLMAREPFPAELLTEEKLDEILRYVRGTSGEVEVQAHSRRLSTLESRVPQAGAARGREGGKRLPGGLAGNPPRRTRGPVAAAGRVIGPGRCSMVRRLASQKSRLEAELRQAGGLHGAFGNDREVEVVRLEVVRSSAARSAASGVDAPHKAAASFSAVGPLFCCQGHTAASCQEVLVEEDHPAALAVEDGDEDAYEEIASGPLAKARRTAETLFVGASLHMSVKRLERELSGSTLSEVAIEEKWESLHKRNADMVFNHIMKHRGFFIKVGQKASTMAGTLPEPWVQALTPLQDHIPTTPYHIVRRIVRQDLGASLDDIFGEFEPNGGHVASASIGQAHVARLRSGGEKVCVKIGHPGVAELAEIDLDNIEFLVRMLMRLHDEAPDITETVKEMRRASLEEVDFRLEAQNAKDALNALQHAGSPVGCSEPLAHFCGQQVLTMRFIEGWKITETERLPPGTNRELMAAQIVEAYAMLVFEEGLIHGDPHPGNIFVEQISEGPDGVRPVLLDWGIAKRITREERVALCKWVVASLSRDRFLYMQTLKELGVDFGEGIDYKTLDMLMFTAVLLLRDTLPSSAMKQYHDQFRAHADAEKKKKRKAHESEGKRLQKVVEKVPGWVHFFFRGLSMVQDVCGMLDVTVPVAKILLRYALPKVHREPRRVPTGLPGADPAGRPELERQVVARLAELGDGLLLGAQVAVLVDDAEGGSPGSWACNASCGLAGLRGLPLTSATLMPLLDAGVGVLVACLLGALAKPTATGKEVGLDTPVERLWPEFARAGKGGTSVLELLQHRAGLGRPFRRKTTFTSVCNEKFMEEAIADCPRSKDEGDRACRVLGVALAALLKRATGRKAAAEAVRAVLEPLGLHEDICYQGRGRDVACVGHRLLEEVPTSVLWELLEDRMAQSESQDDEGKRPPAWLSYEQLVAEQPWCADPLLANSPELLEGRGCAAGRGLRATAQAVCRLYASGLVPPSLLERSTAQRRRLGVASLAEWEERGRPGAQLFSMGSMGRPDPRRASDLPDPREP</sequence>
<evidence type="ECO:0000259" key="7">
    <source>
        <dbReference type="PROSITE" id="PS50011"/>
    </source>
</evidence>
<dbReference type="SUPFAM" id="SSF56112">
    <property type="entry name" value="Protein kinase-like (PK-like)"/>
    <property type="match status" value="1"/>
</dbReference>
<dbReference type="InterPro" id="IPR012338">
    <property type="entry name" value="Beta-lactam/transpept-like"/>
</dbReference>
<keyword evidence="6" id="KW-1133">Transmembrane helix</keyword>
<dbReference type="EMBL" id="CAUYUJ010017282">
    <property type="protein sequence ID" value="CAK0873447.1"/>
    <property type="molecule type" value="Genomic_DNA"/>
</dbReference>
<dbReference type="SUPFAM" id="SSF103506">
    <property type="entry name" value="Mitochondrial carrier"/>
    <property type="match status" value="1"/>
</dbReference>
<keyword evidence="3 4" id="KW-0472">Membrane</keyword>
<keyword evidence="9" id="KW-1185">Reference proteome</keyword>
<evidence type="ECO:0000256" key="1">
    <source>
        <dbReference type="ARBA" id="ARBA00004141"/>
    </source>
</evidence>
<evidence type="ECO:0000256" key="6">
    <source>
        <dbReference type="SAM" id="Phobius"/>
    </source>
</evidence>
<feature type="domain" description="Protein kinase" evidence="7">
    <location>
        <begin position="640"/>
        <end position="1009"/>
    </location>
</feature>
<feature type="transmembrane region" description="Helical" evidence="6">
    <location>
        <begin position="168"/>
        <end position="194"/>
    </location>
</feature>
<dbReference type="InterPro" id="IPR051130">
    <property type="entry name" value="Mito_struct-func_regulator"/>
</dbReference>
<gene>
    <name evidence="8" type="ORF">PCOR1329_LOCUS58656</name>
</gene>
<feature type="region of interest" description="Disordered" evidence="5">
    <location>
        <begin position="1315"/>
        <end position="1343"/>
    </location>
</feature>
<dbReference type="PANTHER" id="PTHR43173">
    <property type="entry name" value="ABC1 FAMILY PROTEIN"/>
    <property type="match status" value="1"/>
</dbReference>
<feature type="repeat" description="Solcar" evidence="4">
    <location>
        <begin position="19"/>
        <end position="104"/>
    </location>
</feature>
<name>A0ABN9VML4_9DINO</name>
<feature type="compositionally biased region" description="Basic and acidic residues" evidence="5">
    <location>
        <begin position="1329"/>
        <end position="1343"/>
    </location>
</feature>
<dbReference type="Gene3D" id="3.40.710.10">
    <property type="entry name" value="DD-peptidase/beta-lactamase superfamily"/>
    <property type="match status" value="1"/>
</dbReference>
<dbReference type="Pfam" id="PF00153">
    <property type="entry name" value="Mito_carr"/>
    <property type="match status" value="3"/>
</dbReference>
<feature type="transmembrane region" description="Helical" evidence="6">
    <location>
        <begin position="215"/>
        <end position="238"/>
    </location>
</feature>
<evidence type="ECO:0000256" key="5">
    <source>
        <dbReference type="SAM" id="MobiDB-lite"/>
    </source>
</evidence>
<dbReference type="CDD" id="cd05121">
    <property type="entry name" value="ABC1_ADCK3-like"/>
    <property type="match status" value="1"/>
</dbReference>
<accession>A0ABN9VML4</accession>
<organism evidence="8 9">
    <name type="scientific">Prorocentrum cordatum</name>
    <dbReference type="NCBI Taxonomy" id="2364126"/>
    <lineage>
        <taxon>Eukaryota</taxon>
        <taxon>Sar</taxon>
        <taxon>Alveolata</taxon>
        <taxon>Dinophyceae</taxon>
        <taxon>Prorocentrales</taxon>
        <taxon>Prorocentraceae</taxon>
        <taxon>Prorocentrum</taxon>
    </lineage>
</organism>
<dbReference type="SUPFAM" id="SSF56601">
    <property type="entry name" value="beta-lactamase/transpeptidase-like"/>
    <property type="match status" value="1"/>
</dbReference>
<evidence type="ECO:0000256" key="4">
    <source>
        <dbReference type="PROSITE-ProRule" id="PRU00282"/>
    </source>
</evidence>
<dbReference type="Pfam" id="PF00144">
    <property type="entry name" value="Beta-lactamase"/>
    <property type="match status" value="1"/>
</dbReference>
<comment type="caution">
    <text evidence="8">The sequence shown here is derived from an EMBL/GenBank/DDBJ whole genome shotgun (WGS) entry which is preliminary data.</text>
</comment>
<proteinExistence type="predicted"/>
<dbReference type="Pfam" id="PF03109">
    <property type="entry name" value="ABC1"/>
    <property type="match status" value="1"/>
</dbReference>
<evidence type="ECO:0000256" key="3">
    <source>
        <dbReference type="ARBA" id="ARBA00023136"/>
    </source>
</evidence>
<feature type="repeat" description="Solcar" evidence="4">
    <location>
        <begin position="214"/>
        <end position="298"/>
    </location>
</feature>
<dbReference type="InterPro" id="IPR004147">
    <property type="entry name" value="ABC1_dom"/>
</dbReference>
<protein>
    <recommendedName>
        <fullName evidence="7">Protein kinase domain-containing protein</fullName>
    </recommendedName>
</protein>
<feature type="region of interest" description="Disordered" evidence="5">
    <location>
        <begin position="355"/>
        <end position="396"/>
    </location>
</feature>
<dbReference type="InterPro" id="IPR001466">
    <property type="entry name" value="Beta-lactam-related"/>
</dbReference>
<comment type="subcellular location">
    <subcellularLocation>
        <location evidence="1">Membrane</location>
        <topology evidence="1">Multi-pass membrane protein</topology>
    </subcellularLocation>
</comment>
<dbReference type="InterPro" id="IPR011009">
    <property type="entry name" value="Kinase-like_dom_sf"/>
</dbReference>
<reference evidence="8" key="1">
    <citation type="submission" date="2023-10" db="EMBL/GenBank/DDBJ databases">
        <authorList>
            <person name="Chen Y."/>
            <person name="Shah S."/>
            <person name="Dougan E. K."/>
            <person name="Thang M."/>
            <person name="Chan C."/>
        </authorList>
    </citation>
    <scope>NUCLEOTIDE SEQUENCE [LARGE SCALE GENOMIC DNA]</scope>
</reference>
<evidence type="ECO:0000256" key="2">
    <source>
        <dbReference type="ARBA" id="ARBA00022692"/>
    </source>
</evidence>
<dbReference type="PROSITE" id="PS50920">
    <property type="entry name" value="SOLCAR"/>
    <property type="match status" value="2"/>
</dbReference>
<dbReference type="InterPro" id="IPR000719">
    <property type="entry name" value="Prot_kinase_dom"/>
</dbReference>
<evidence type="ECO:0000313" key="9">
    <source>
        <dbReference type="Proteomes" id="UP001189429"/>
    </source>
</evidence>
<keyword evidence="2 4" id="KW-0812">Transmembrane</keyword>
<dbReference type="PANTHER" id="PTHR43173:SF19">
    <property type="entry name" value="AARF DOMAIN-CONTAINING PROTEIN KINASE 1"/>
    <property type="match status" value="1"/>
</dbReference>
<dbReference type="Proteomes" id="UP001189429">
    <property type="component" value="Unassembled WGS sequence"/>
</dbReference>
<dbReference type="InterPro" id="IPR023395">
    <property type="entry name" value="MCP_dom_sf"/>
</dbReference>
<dbReference type="InterPro" id="IPR018108">
    <property type="entry name" value="MCP_transmembrane"/>
</dbReference>